<dbReference type="InterPro" id="IPR011010">
    <property type="entry name" value="DNA_brk_join_enz"/>
</dbReference>
<dbReference type="EMBL" id="QGHA01000005">
    <property type="protein sequence ID" value="PWK77293.1"/>
    <property type="molecule type" value="Genomic_DNA"/>
</dbReference>
<dbReference type="PANTHER" id="PTHR30349">
    <property type="entry name" value="PHAGE INTEGRASE-RELATED"/>
    <property type="match status" value="1"/>
</dbReference>
<evidence type="ECO:0000256" key="1">
    <source>
        <dbReference type="ARBA" id="ARBA00008857"/>
    </source>
</evidence>
<sequence>MKTSQSFGVHFTIKKEKAKDGVTNVYAAVVINKEKVLFALKHYVKVDNWDKGRGGLKVKVPEAKETNAYLEQVKFTITTYYQQLQIAGKEVTPQLLKAMFLGEETEQTYSLSKLMDYHYETASAALTWSTLKHYAVTRRYLEKFLKEKRNTTDIRINDIDYKFIIDFETYLRNHKPKDHQRPMNNNGVMKHLIRLRKMTTLALKLTWISRDPFKNYKFRYKKVETAFLNQKELDSIQGKDFAIDRLNIVRDLFVFSCYTGLSYVDLINLKESNITAGEDGAQWIKLFRQKSNEPTNIPILPVAQRILERYRNSDRAEIAGTLFPNLSNQKVNSYLKEIGFMNGIKKVLTFGVARHTFATTVTLSNNVPIETVSKMMGHTKIATTQIYARVLLKKISDDMGQLKKIIEKNQTSNEED</sequence>
<dbReference type="Pfam" id="PF00589">
    <property type="entry name" value="Phage_integrase"/>
    <property type="match status" value="1"/>
</dbReference>
<comment type="similarity">
    <text evidence="1">Belongs to the 'phage' integrase family.</text>
</comment>
<feature type="domain" description="Tyr recombinase" evidence="4">
    <location>
        <begin position="223"/>
        <end position="407"/>
    </location>
</feature>
<dbReference type="CDD" id="cd01185">
    <property type="entry name" value="INTN1_C_like"/>
    <property type="match status" value="1"/>
</dbReference>
<dbReference type="InterPro" id="IPR035386">
    <property type="entry name" value="Arm-DNA-bind_5"/>
</dbReference>
<dbReference type="GO" id="GO:0003677">
    <property type="term" value="F:DNA binding"/>
    <property type="evidence" value="ECO:0007669"/>
    <property type="project" value="UniProtKB-KW"/>
</dbReference>
<accession>A0A316HAG7</accession>
<comment type="caution">
    <text evidence="5">The sequence shown here is derived from an EMBL/GenBank/DDBJ whole genome shotgun (WGS) entry which is preliminary data.</text>
</comment>
<dbReference type="PANTHER" id="PTHR30349:SF64">
    <property type="entry name" value="PROPHAGE INTEGRASE INTD-RELATED"/>
    <property type="match status" value="1"/>
</dbReference>
<keyword evidence="3" id="KW-0233">DNA recombination</keyword>
<dbReference type="InterPro" id="IPR050090">
    <property type="entry name" value="Tyrosine_recombinase_XerCD"/>
</dbReference>
<dbReference type="Pfam" id="PF17293">
    <property type="entry name" value="Arm-DNA-bind_5"/>
    <property type="match status" value="1"/>
</dbReference>
<evidence type="ECO:0000313" key="6">
    <source>
        <dbReference type="Proteomes" id="UP000245678"/>
    </source>
</evidence>
<proteinExistence type="inferred from homology"/>
<dbReference type="InterPro" id="IPR025269">
    <property type="entry name" value="SAM-like_dom"/>
</dbReference>
<protein>
    <submittedName>
        <fullName evidence="5">Site-specific recombinase XerD</fullName>
    </submittedName>
</protein>
<organism evidence="5 6">
    <name type="scientific">Mucilaginibacter oryzae</name>
    <dbReference type="NCBI Taxonomy" id="468058"/>
    <lineage>
        <taxon>Bacteria</taxon>
        <taxon>Pseudomonadati</taxon>
        <taxon>Bacteroidota</taxon>
        <taxon>Sphingobacteriia</taxon>
        <taxon>Sphingobacteriales</taxon>
        <taxon>Sphingobacteriaceae</taxon>
        <taxon>Mucilaginibacter</taxon>
    </lineage>
</organism>
<dbReference type="PROSITE" id="PS51898">
    <property type="entry name" value="TYR_RECOMBINASE"/>
    <property type="match status" value="1"/>
</dbReference>
<dbReference type="GO" id="GO:0015074">
    <property type="term" value="P:DNA integration"/>
    <property type="evidence" value="ECO:0007669"/>
    <property type="project" value="InterPro"/>
</dbReference>
<dbReference type="Pfam" id="PF13102">
    <property type="entry name" value="Phage_int_SAM_5"/>
    <property type="match status" value="1"/>
</dbReference>
<evidence type="ECO:0000259" key="4">
    <source>
        <dbReference type="PROSITE" id="PS51898"/>
    </source>
</evidence>
<evidence type="ECO:0000313" key="5">
    <source>
        <dbReference type="EMBL" id="PWK77293.1"/>
    </source>
</evidence>
<dbReference type="Proteomes" id="UP000245678">
    <property type="component" value="Unassembled WGS sequence"/>
</dbReference>
<dbReference type="Gene3D" id="1.10.443.10">
    <property type="entry name" value="Intergrase catalytic core"/>
    <property type="match status" value="1"/>
</dbReference>
<dbReference type="InterPro" id="IPR010998">
    <property type="entry name" value="Integrase_recombinase_N"/>
</dbReference>
<dbReference type="SUPFAM" id="SSF56349">
    <property type="entry name" value="DNA breaking-rejoining enzymes"/>
    <property type="match status" value="1"/>
</dbReference>
<gene>
    <name evidence="5" type="ORF">LX99_03104</name>
</gene>
<name>A0A316HAG7_9SPHI</name>
<keyword evidence="6" id="KW-1185">Reference proteome</keyword>
<dbReference type="GO" id="GO:0006310">
    <property type="term" value="P:DNA recombination"/>
    <property type="evidence" value="ECO:0007669"/>
    <property type="project" value="UniProtKB-KW"/>
</dbReference>
<reference evidence="5 6" key="1">
    <citation type="submission" date="2018-05" db="EMBL/GenBank/DDBJ databases">
        <title>Genomic Encyclopedia of Archaeal and Bacterial Type Strains, Phase II (KMG-II): from individual species to whole genera.</title>
        <authorList>
            <person name="Goeker M."/>
        </authorList>
    </citation>
    <scope>NUCLEOTIDE SEQUENCE [LARGE SCALE GENOMIC DNA]</scope>
    <source>
        <strain evidence="5 6">DSM 19975</strain>
    </source>
</reference>
<evidence type="ECO:0000256" key="2">
    <source>
        <dbReference type="ARBA" id="ARBA00023125"/>
    </source>
</evidence>
<evidence type="ECO:0000256" key="3">
    <source>
        <dbReference type="ARBA" id="ARBA00023172"/>
    </source>
</evidence>
<dbReference type="AlphaFoldDB" id="A0A316HAG7"/>
<keyword evidence="2" id="KW-0238">DNA-binding</keyword>
<dbReference type="Gene3D" id="1.10.150.130">
    <property type="match status" value="1"/>
</dbReference>
<dbReference type="RefSeq" id="WP_109608680.1">
    <property type="nucleotide sequence ID" value="NZ_QGHA01000005.1"/>
</dbReference>
<dbReference type="InterPro" id="IPR002104">
    <property type="entry name" value="Integrase_catalytic"/>
</dbReference>
<dbReference type="InterPro" id="IPR013762">
    <property type="entry name" value="Integrase-like_cat_sf"/>
</dbReference>